<accession>A0A9N9J354</accession>
<comment type="caution">
    <text evidence="1">The sequence shown here is derived from an EMBL/GenBank/DDBJ whole genome shotgun (WGS) entry which is preliminary data.</text>
</comment>
<organism evidence="1 2">
    <name type="scientific">Dentiscutata erythropus</name>
    <dbReference type="NCBI Taxonomy" id="1348616"/>
    <lineage>
        <taxon>Eukaryota</taxon>
        <taxon>Fungi</taxon>
        <taxon>Fungi incertae sedis</taxon>
        <taxon>Mucoromycota</taxon>
        <taxon>Glomeromycotina</taxon>
        <taxon>Glomeromycetes</taxon>
        <taxon>Diversisporales</taxon>
        <taxon>Gigasporaceae</taxon>
        <taxon>Dentiscutata</taxon>
    </lineage>
</organism>
<dbReference type="EMBL" id="CAJVPY010017080">
    <property type="protein sequence ID" value="CAG8760217.1"/>
    <property type="molecule type" value="Genomic_DNA"/>
</dbReference>
<evidence type="ECO:0000313" key="2">
    <source>
        <dbReference type="Proteomes" id="UP000789405"/>
    </source>
</evidence>
<gene>
    <name evidence="1" type="ORF">DERYTH_LOCUS17748</name>
</gene>
<name>A0A9N9J354_9GLOM</name>
<sequence length="59" mass="6793">VKWVHTRPFTSADIAQFGVFQVRRRTHNVGRHLNLTTILQSLRSTPIFISNFIVNGKES</sequence>
<feature type="non-terminal residue" evidence="1">
    <location>
        <position position="1"/>
    </location>
</feature>
<dbReference type="AlphaFoldDB" id="A0A9N9J354"/>
<proteinExistence type="predicted"/>
<dbReference type="Proteomes" id="UP000789405">
    <property type="component" value="Unassembled WGS sequence"/>
</dbReference>
<keyword evidence="2" id="KW-1185">Reference proteome</keyword>
<evidence type="ECO:0000313" key="1">
    <source>
        <dbReference type="EMBL" id="CAG8760217.1"/>
    </source>
</evidence>
<protein>
    <submittedName>
        <fullName evidence="1">6469_t:CDS:1</fullName>
    </submittedName>
</protein>
<reference evidence="1" key="1">
    <citation type="submission" date="2021-06" db="EMBL/GenBank/DDBJ databases">
        <authorList>
            <person name="Kallberg Y."/>
            <person name="Tangrot J."/>
            <person name="Rosling A."/>
        </authorList>
    </citation>
    <scope>NUCLEOTIDE SEQUENCE</scope>
    <source>
        <strain evidence="1">MA453B</strain>
    </source>
</reference>